<dbReference type="AlphaFoldDB" id="A0A0G4KY08"/>
<name>A0A0G4KY08_VERLO</name>
<feature type="transmembrane region" description="Helical" evidence="8">
    <location>
        <begin position="126"/>
        <end position="144"/>
    </location>
</feature>
<gene>
    <name evidence="10" type="ORF">BN1708_011198</name>
    <name evidence="11" type="ORF">HYQ45_013765</name>
</gene>
<dbReference type="OrthoDB" id="6612291at2759"/>
<dbReference type="STRING" id="100787.A0A0G4KY08"/>
<sequence length="527" mass="57290">MDKIDDNETTNVVATVSHHDTKEGMSTSANQQEHELTLKTVFKHHKAVIWWCFYWAMCAIGWGFDAQINGAMISVAAFRRDFGYVVDGEAILPADWQSAFNMISTVGQFFGGFMCSWLADRIGRKNSLYAGIAICTGGILGELLSDTRAAFLVSKLVLGAGLGFYLTLAPLACSELAPVALRGYATAGVNLGIALGQLLSNAVVKAFGEWTSRWAYRGPFATQLFFVAFLLVFLPFAPETPWYLARKGKKEEGLRAIRKLYGPNFDAERQWAGFEATIEEESREKSAEKSFVDCFRGTNRLRTGISTGVFLCQHLVGIIFVLGYSTYFFQLAGLDVSKSFDLGVGVTACGVAGNITSWFVVERFGRRIVFLSGMGTLTVLLILIGIMDVVPASGAGWIQAGATVVYAYVYFLTIGAMAFAILGEASSTVLRAKTISLATATQAICGIVMSIAIPYMVNPDEANLRGKVGFIFGGLSLIGTAGAFFYVPELKGLTFDEIDRLFAAKVPPRRMGAMAEAEQECQDLREV</sequence>
<dbReference type="EMBL" id="CVQH01005780">
    <property type="protein sequence ID" value="CRK14673.1"/>
    <property type="molecule type" value="Genomic_DNA"/>
</dbReference>
<feature type="transmembrane region" description="Helical" evidence="8">
    <location>
        <begin position="434"/>
        <end position="456"/>
    </location>
</feature>
<keyword evidence="12" id="KW-1185">Reference proteome</keyword>
<evidence type="ECO:0000256" key="7">
    <source>
        <dbReference type="RuleBase" id="RU003346"/>
    </source>
</evidence>
<dbReference type="Proteomes" id="UP000689129">
    <property type="component" value="Unassembled WGS sequence"/>
</dbReference>
<keyword evidence="5 8" id="KW-1133">Transmembrane helix</keyword>
<evidence type="ECO:0000256" key="5">
    <source>
        <dbReference type="ARBA" id="ARBA00022989"/>
    </source>
</evidence>
<dbReference type="InterPro" id="IPR036259">
    <property type="entry name" value="MFS_trans_sf"/>
</dbReference>
<dbReference type="NCBIfam" id="TIGR00879">
    <property type="entry name" value="SP"/>
    <property type="match status" value="1"/>
</dbReference>
<dbReference type="Pfam" id="PF00083">
    <property type="entry name" value="Sugar_tr"/>
    <property type="match status" value="1"/>
</dbReference>
<evidence type="ECO:0000259" key="9">
    <source>
        <dbReference type="PROSITE" id="PS50850"/>
    </source>
</evidence>
<dbReference type="InterPro" id="IPR050360">
    <property type="entry name" value="MFS_Sugar_Transporters"/>
</dbReference>
<keyword evidence="6 8" id="KW-0472">Membrane</keyword>
<evidence type="ECO:0000256" key="3">
    <source>
        <dbReference type="ARBA" id="ARBA00022448"/>
    </source>
</evidence>
<evidence type="ECO:0000256" key="6">
    <source>
        <dbReference type="ARBA" id="ARBA00023136"/>
    </source>
</evidence>
<feature type="transmembrane region" description="Helical" evidence="8">
    <location>
        <begin position="150"/>
        <end position="172"/>
    </location>
</feature>
<reference evidence="11" key="2">
    <citation type="journal article" date="2021" name="Mol. Plant Pathol.">
        <title>A 20-kb lineage-specific genomic region tames virulence in pathogenic amphidiploid Verticillium longisporum.</title>
        <authorList>
            <person name="Harting R."/>
            <person name="Starke J."/>
            <person name="Kusch H."/>
            <person name="Poggeler S."/>
            <person name="Maurus I."/>
            <person name="Schluter R."/>
            <person name="Landesfeind M."/>
            <person name="Bulla I."/>
            <person name="Nowrousian M."/>
            <person name="de Jonge R."/>
            <person name="Stahlhut G."/>
            <person name="Hoff K.J."/>
            <person name="Asshauer K.P."/>
            <person name="Thurmer A."/>
            <person name="Stanke M."/>
            <person name="Daniel R."/>
            <person name="Morgenstern B."/>
            <person name="Thomma B.P.H.J."/>
            <person name="Kronstad J.W."/>
            <person name="Braus-Stromeyer S.A."/>
            <person name="Braus G.H."/>
        </authorList>
    </citation>
    <scope>NUCLEOTIDE SEQUENCE</scope>
    <source>
        <strain evidence="11">Vl32</strain>
    </source>
</reference>
<protein>
    <submittedName>
        <fullName evidence="11">General alpha-glucoside permease like protein</fullName>
    </submittedName>
</protein>
<evidence type="ECO:0000256" key="8">
    <source>
        <dbReference type="SAM" id="Phobius"/>
    </source>
</evidence>
<proteinExistence type="inferred from homology"/>
<feature type="transmembrane region" description="Helical" evidence="8">
    <location>
        <begin position="184"/>
        <end position="204"/>
    </location>
</feature>
<comment type="subcellular location">
    <subcellularLocation>
        <location evidence="1">Membrane</location>
        <topology evidence="1">Multi-pass membrane protein</topology>
    </subcellularLocation>
</comment>
<dbReference type="PANTHER" id="PTHR48022:SF51">
    <property type="entry name" value="ALPHA-GLUCOSIDE TRANSPORTER, PUTATIVE (AFU_ORTHOLOGUE AFUA_6G11920)-RELATED"/>
    <property type="match status" value="1"/>
</dbReference>
<feature type="transmembrane region" description="Helical" evidence="8">
    <location>
        <begin position="396"/>
        <end position="422"/>
    </location>
</feature>
<feature type="non-terminal residue" evidence="10">
    <location>
        <position position="527"/>
    </location>
</feature>
<dbReference type="GO" id="GO:0016020">
    <property type="term" value="C:membrane"/>
    <property type="evidence" value="ECO:0007669"/>
    <property type="project" value="UniProtKB-SubCell"/>
</dbReference>
<feature type="transmembrane region" description="Helical" evidence="8">
    <location>
        <begin position="47"/>
        <end position="64"/>
    </location>
</feature>
<keyword evidence="3 7" id="KW-0813">Transport</keyword>
<dbReference type="FunFam" id="1.20.1250.20:FF:000078">
    <property type="entry name" value="MFS maltose transporter, putative"/>
    <property type="match status" value="1"/>
</dbReference>
<evidence type="ECO:0000313" key="10">
    <source>
        <dbReference type="EMBL" id="CRK14673.1"/>
    </source>
</evidence>
<feature type="domain" description="Major facilitator superfamily (MFS) profile" evidence="9">
    <location>
        <begin position="51"/>
        <end position="491"/>
    </location>
</feature>
<comment type="similarity">
    <text evidence="2 7">Belongs to the major facilitator superfamily. Sugar transporter (TC 2.A.1.1) family.</text>
</comment>
<feature type="transmembrane region" description="Helical" evidence="8">
    <location>
        <begin position="468"/>
        <end position="487"/>
    </location>
</feature>
<feature type="transmembrane region" description="Helical" evidence="8">
    <location>
        <begin position="309"/>
        <end position="330"/>
    </location>
</feature>
<evidence type="ECO:0000256" key="4">
    <source>
        <dbReference type="ARBA" id="ARBA00022692"/>
    </source>
</evidence>
<dbReference type="SUPFAM" id="SSF103473">
    <property type="entry name" value="MFS general substrate transporter"/>
    <property type="match status" value="1"/>
</dbReference>
<organism evidence="10 12">
    <name type="scientific">Verticillium longisporum</name>
    <name type="common">Verticillium dahliae var. longisporum</name>
    <dbReference type="NCBI Taxonomy" id="100787"/>
    <lineage>
        <taxon>Eukaryota</taxon>
        <taxon>Fungi</taxon>
        <taxon>Dikarya</taxon>
        <taxon>Ascomycota</taxon>
        <taxon>Pezizomycotina</taxon>
        <taxon>Sordariomycetes</taxon>
        <taxon>Hypocreomycetidae</taxon>
        <taxon>Glomerellales</taxon>
        <taxon>Plectosphaerellaceae</taxon>
        <taxon>Verticillium</taxon>
    </lineage>
</organism>
<feature type="transmembrane region" description="Helical" evidence="8">
    <location>
        <begin position="342"/>
        <end position="361"/>
    </location>
</feature>
<evidence type="ECO:0000256" key="2">
    <source>
        <dbReference type="ARBA" id="ARBA00010992"/>
    </source>
</evidence>
<keyword evidence="4 8" id="KW-0812">Transmembrane</keyword>
<dbReference type="Gene3D" id="1.20.1250.20">
    <property type="entry name" value="MFS general substrate transporter like domains"/>
    <property type="match status" value="1"/>
</dbReference>
<accession>A0A0G4KY08</accession>
<evidence type="ECO:0000313" key="12">
    <source>
        <dbReference type="Proteomes" id="UP000044602"/>
    </source>
</evidence>
<dbReference type="InterPro" id="IPR020846">
    <property type="entry name" value="MFS_dom"/>
</dbReference>
<feature type="transmembrane region" description="Helical" evidence="8">
    <location>
        <begin position="368"/>
        <end position="390"/>
    </location>
</feature>
<dbReference type="EMBL" id="JAEMWZ010000336">
    <property type="protein sequence ID" value="KAG7124152.1"/>
    <property type="molecule type" value="Genomic_DNA"/>
</dbReference>
<dbReference type="InterPro" id="IPR005828">
    <property type="entry name" value="MFS_sugar_transport-like"/>
</dbReference>
<evidence type="ECO:0000256" key="1">
    <source>
        <dbReference type="ARBA" id="ARBA00004141"/>
    </source>
</evidence>
<dbReference type="GO" id="GO:0005351">
    <property type="term" value="F:carbohydrate:proton symporter activity"/>
    <property type="evidence" value="ECO:0007669"/>
    <property type="project" value="TreeGrafter"/>
</dbReference>
<dbReference type="InterPro" id="IPR003663">
    <property type="entry name" value="Sugar/inositol_transpt"/>
</dbReference>
<dbReference type="PROSITE" id="PS50850">
    <property type="entry name" value="MFS"/>
    <property type="match status" value="1"/>
</dbReference>
<feature type="transmembrane region" description="Helical" evidence="8">
    <location>
        <begin position="99"/>
        <end position="119"/>
    </location>
</feature>
<dbReference type="Proteomes" id="UP000044602">
    <property type="component" value="Unassembled WGS sequence"/>
</dbReference>
<reference evidence="10 12" key="1">
    <citation type="submission" date="2015-05" db="EMBL/GenBank/DDBJ databases">
        <authorList>
            <person name="Wang D.B."/>
            <person name="Wang M."/>
        </authorList>
    </citation>
    <scope>NUCLEOTIDE SEQUENCE [LARGE SCALE GENOMIC DNA]</scope>
    <source>
        <strain evidence="10">VL1</strain>
    </source>
</reference>
<feature type="transmembrane region" description="Helical" evidence="8">
    <location>
        <begin position="224"/>
        <end position="245"/>
    </location>
</feature>
<dbReference type="PANTHER" id="PTHR48022">
    <property type="entry name" value="PLASTIDIC GLUCOSE TRANSPORTER 4"/>
    <property type="match status" value="1"/>
</dbReference>
<evidence type="ECO:0000313" key="11">
    <source>
        <dbReference type="EMBL" id="KAG7124152.1"/>
    </source>
</evidence>